<organism evidence="9 10">
    <name type="scientific">Flavobacterium oncorhynchi</name>
    <dbReference type="NCBI Taxonomy" id="728056"/>
    <lineage>
        <taxon>Bacteria</taxon>
        <taxon>Pseudomonadati</taxon>
        <taxon>Bacteroidota</taxon>
        <taxon>Flavobacteriia</taxon>
        <taxon>Flavobacteriales</taxon>
        <taxon>Flavobacteriaceae</taxon>
        <taxon>Flavobacterium</taxon>
    </lineage>
</organism>
<name>A0A226HZC5_9FLAO</name>
<evidence type="ECO:0000256" key="2">
    <source>
        <dbReference type="ARBA" id="ARBA00006275"/>
    </source>
</evidence>
<keyword evidence="4" id="KW-0472">Membrane</keyword>
<keyword evidence="5" id="KW-0998">Cell outer membrane</keyword>
<evidence type="ECO:0000256" key="6">
    <source>
        <dbReference type="SAM" id="SignalP"/>
    </source>
</evidence>
<gene>
    <name evidence="9" type="ORF">B0A75_13835</name>
</gene>
<evidence type="ECO:0000256" key="3">
    <source>
        <dbReference type="ARBA" id="ARBA00022729"/>
    </source>
</evidence>
<evidence type="ECO:0000313" key="9">
    <source>
        <dbReference type="EMBL" id="OXA98740.1"/>
    </source>
</evidence>
<proteinExistence type="inferred from homology"/>
<feature type="domain" description="RagB/SusD" evidence="7">
    <location>
        <begin position="349"/>
        <end position="454"/>
    </location>
</feature>
<feature type="signal peptide" evidence="6">
    <location>
        <begin position="1"/>
        <end position="21"/>
    </location>
</feature>
<comment type="subcellular location">
    <subcellularLocation>
        <location evidence="1">Cell outer membrane</location>
    </subcellularLocation>
</comment>
<dbReference type="Gene3D" id="1.25.40.390">
    <property type="match status" value="1"/>
</dbReference>
<dbReference type="Proteomes" id="UP000198336">
    <property type="component" value="Unassembled WGS sequence"/>
</dbReference>
<feature type="domain" description="SusD-like N-terminal" evidence="8">
    <location>
        <begin position="82"/>
        <end position="212"/>
    </location>
</feature>
<dbReference type="SUPFAM" id="SSF48452">
    <property type="entry name" value="TPR-like"/>
    <property type="match status" value="1"/>
</dbReference>
<feature type="chain" id="PRO_5013279808" description="RagB/SusD family nutrient uptake outer membrane protein" evidence="6">
    <location>
        <begin position="22"/>
        <end position="487"/>
    </location>
</feature>
<dbReference type="EMBL" id="MUHA01000021">
    <property type="protein sequence ID" value="OXA98740.1"/>
    <property type="molecule type" value="Genomic_DNA"/>
</dbReference>
<keyword evidence="3 6" id="KW-0732">Signal</keyword>
<comment type="similarity">
    <text evidence="2">Belongs to the SusD family.</text>
</comment>
<keyword evidence="10" id="KW-1185">Reference proteome</keyword>
<protein>
    <recommendedName>
        <fullName evidence="11">RagB/SusD family nutrient uptake outer membrane protein</fullName>
    </recommendedName>
</protein>
<sequence>MKKKFLLYTILFAGLSLFTSCQDELELTSDSVITSDSFWKTEDDAKAGVNGMYVNFRIQTQQNYYLLGGARSAEITGGVQSPLTLANYYNNNLTPQNIDVDWAGLYTTIHQANLILKYVPQIQFSPSTAKEQKRYLAQAYTMRALCYFIMARSWGGVPIVTEPTENTNQSQYIIPRNTIQETFAFIKSDLDKAIANFPDTAINTTQLAMPSVQALKADVYLWTAKQLGGGTADLNTALAAVNAIPGTPTLLPNFKDVFAYDKKGNAEVLFAVRYSLADLPSSLSDNWNQFMFVGPSDFAPLTAAQATAVFGTLGTGAGNAGISRVQPDITRFNFAASDTRKAATYLTLYNGTTPVVTGMVKYNGTVDGTIRRFVSDIIIYRWADVLLMKAEIKNALGQDPSTEMNLVMKRADATASFTNGSQTANDDLILKERLKELAFEGKSWWDLVRFNKTSLVPSMTAGKEVLFPISQNTINFNPKIVQNPLSK</sequence>
<dbReference type="Pfam" id="PF07980">
    <property type="entry name" value="SusD_RagB"/>
    <property type="match status" value="1"/>
</dbReference>
<dbReference type="InterPro" id="IPR012944">
    <property type="entry name" value="SusD_RagB_dom"/>
</dbReference>
<dbReference type="AlphaFoldDB" id="A0A226HZC5"/>
<dbReference type="PROSITE" id="PS51257">
    <property type="entry name" value="PROKAR_LIPOPROTEIN"/>
    <property type="match status" value="1"/>
</dbReference>
<dbReference type="RefSeq" id="WP_089054870.1">
    <property type="nucleotide sequence ID" value="NZ_JBGGGN010000003.1"/>
</dbReference>
<dbReference type="InterPro" id="IPR011990">
    <property type="entry name" value="TPR-like_helical_dom_sf"/>
</dbReference>
<evidence type="ECO:0008006" key="11">
    <source>
        <dbReference type="Google" id="ProtNLM"/>
    </source>
</evidence>
<comment type="caution">
    <text evidence="9">The sequence shown here is derived from an EMBL/GenBank/DDBJ whole genome shotgun (WGS) entry which is preliminary data.</text>
</comment>
<dbReference type="InterPro" id="IPR033985">
    <property type="entry name" value="SusD-like_N"/>
</dbReference>
<reference evidence="9 10" key="1">
    <citation type="submission" date="2016-11" db="EMBL/GenBank/DDBJ databases">
        <title>Whole genomes of Flavobacteriaceae.</title>
        <authorList>
            <person name="Stine C."/>
            <person name="Li C."/>
            <person name="Tadesse D."/>
        </authorList>
    </citation>
    <scope>NUCLEOTIDE SEQUENCE [LARGE SCALE GENOMIC DNA]</scope>
    <source>
        <strain evidence="9 10">CCUG 59446</strain>
    </source>
</reference>
<evidence type="ECO:0000313" key="10">
    <source>
        <dbReference type="Proteomes" id="UP000198336"/>
    </source>
</evidence>
<evidence type="ECO:0000259" key="7">
    <source>
        <dbReference type="Pfam" id="PF07980"/>
    </source>
</evidence>
<evidence type="ECO:0000256" key="4">
    <source>
        <dbReference type="ARBA" id="ARBA00023136"/>
    </source>
</evidence>
<evidence type="ECO:0000256" key="5">
    <source>
        <dbReference type="ARBA" id="ARBA00023237"/>
    </source>
</evidence>
<dbReference type="GO" id="GO:0009279">
    <property type="term" value="C:cell outer membrane"/>
    <property type="evidence" value="ECO:0007669"/>
    <property type="project" value="UniProtKB-SubCell"/>
</dbReference>
<accession>A0A226HZC5</accession>
<dbReference type="CDD" id="cd08977">
    <property type="entry name" value="SusD"/>
    <property type="match status" value="1"/>
</dbReference>
<evidence type="ECO:0000259" key="8">
    <source>
        <dbReference type="Pfam" id="PF14322"/>
    </source>
</evidence>
<dbReference type="Pfam" id="PF14322">
    <property type="entry name" value="SusD-like_3"/>
    <property type="match status" value="1"/>
</dbReference>
<evidence type="ECO:0000256" key="1">
    <source>
        <dbReference type="ARBA" id="ARBA00004442"/>
    </source>
</evidence>